<reference evidence="12 13" key="1">
    <citation type="submission" date="2016-01" db="EMBL/GenBank/DDBJ databases">
        <authorList>
            <person name="Oliw E.H."/>
        </authorList>
    </citation>
    <scope>NUCLEOTIDE SEQUENCE [LARGE SCALE GENOMIC DNA]</scope>
    <source>
        <strain evidence="12">LMG 27134</strain>
    </source>
</reference>
<keyword evidence="6 8" id="KW-0449">Lipoprotein</keyword>
<dbReference type="PROSITE" id="PS51123">
    <property type="entry name" value="OMPA_2"/>
    <property type="match status" value="1"/>
</dbReference>
<keyword evidence="4 8" id="KW-0564">Palmitate</keyword>
<dbReference type="InterPro" id="IPR014169">
    <property type="entry name" value="Pal_lipo_C"/>
</dbReference>
<proteinExistence type="inferred from homology"/>
<comment type="function">
    <text evidence="8">Part of the Tol-Pal system, which plays a role in outer membrane invagination during cell division and is important for maintaining outer membrane integrity.</text>
</comment>
<keyword evidence="5 8" id="KW-0998">Cell outer membrane</keyword>
<keyword evidence="2 8" id="KW-0732">Signal</keyword>
<protein>
    <recommendedName>
        <fullName evidence="8">Peptidoglycan-associated lipoprotein</fullName>
        <shortName evidence="8">PAL</shortName>
    </recommendedName>
</protein>
<dbReference type="SUPFAM" id="SSF103088">
    <property type="entry name" value="OmpA-like"/>
    <property type="match status" value="1"/>
</dbReference>
<evidence type="ECO:0000256" key="2">
    <source>
        <dbReference type="ARBA" id="ARBA00022729"/>
    </source>
</evidence>
<dbReference type="AlphaFoldDB" id="A0A158HAI6"/>
<dbReference type="PANTHER" id="PTHR30329:SF21">
    <property type="entry name" value="LIPOPROTEIN YIAD-RELATED"/>
    <property type="match status" value="1"/>
</dbReference>
<dbReference type="CDD" id="cd07185">
    <property type="entry name" value="OmpA_C-like"/>
    <property type="match status" value="1"/>
</dbReference>
<keyword evidence="1 8" id="KW-0132">Cell division</keyword>
<dbReference type="InterPro" id="IPR050330">
    <property type="entry name" value="Bact_OuterMem_StrucFunc"/>
</dbReference>
<feature type="signal peptide" evidence="10">
    <location>
        <begin position="1"/>
        <end position="17"/>
    </location>
</feature>
<name>A0A158HAI6_9BURK</name>
<evidence type="ECO:0000256" key="3">
    <source>
        <dbReference type="ARBA" id="ARBA00023136"/>
    </source>
</evidence>
<evidence type="ECO:0000259" key="11">
    <source>
        <dbReference type="PROSITE" id="PS51123"/>
    </source>
</evidence>
<dbReference type="Pfam" id="PF00691">
    <property type="entry name" value="OmpA"/>
    <property type="match status" value="1"/>
</dbReference>
<dbReference type="PANTHER" id="PTHR30329">
    <property type="entry name" value="STATOR ELEMENT OF FLAGELLAR MOTOR COMPLEX"/>
    <property type="match status" value="1"/>
</dbReference>
<dbReference type="PRINTS" id="PR01021">
    <property type="entry name" value="OMPADOMAIN"/>
</dbReference>
<comment type="similarity">
    <text evidence="8">Belongs to the Pal lipoprotein family.</text>
</comment>
<dbReference type="PROSITE" id="PS51257">
    <property type="entry name" value="PROKAR_LIPOPROTEIN"/>
    <property type="match status" value="1"/>
</dbReference>
<dbReference type="EMBL" id="FCOK02000028">
    <property type="protein sequence ID" value="SAL41345.1"/>
    <property type="molecule type" value="Genomic_DNA"/>
</dbReference>
<feature type="compositionally biased region" description="Polar residues" evidence="9">
    <location>
        <begin position="27"/>
        <end position="41"/>
    </location>
</feature>
<keyword evidence="7 8" id="KW-0131">Cell cycle</keyword>
<evidence type="ECO:0000256" key="5">
    <source>
        <dbReference type="ARBA" id="ARBA00023237"/>
    </source>
</evidence>
<dbReference type="NCBIfam" id="TIGR02802">
    <property type="entry name" value="Pal_lipo"/>
    <property type="match status" value="1"/>
</dbReference>
<feature type="region of interest" description="Disordered" evidence="9">
    <location>
        <begin position="27"/>
        <end position="53"/>
    </location>
</feature>
<evidence type="ECO:0000256" key="9">
    <source>
        <dbReference type="SAM" id="MobiDB-lite"/>
    </source>
</evidence>
<comment type="subunit">
    <text evidence="8">The Tol-Pal system is composed of five core proteins: the inner membrane proteins TolA, TolQ and TolR, the periplasmic protein TolB and the outer membrane protein Pal. They form a network linking the inner and outer membranes and the peptidoglycan layer.</text>
</comment>
<evidence type="ECO:0000256" key="7">
    <source>
        <dbReference type="ARBA" id="ARBA00023306"/>
    </source>
</evidence>
<dbReference type="OrthoDB" id="9809164at2"/>
<organism evidence="12 13">
    <name type="scientific">Caballeronia udeis</name>
    <dbReference type="NCBI Taxonomy" id="1232866"/>
    <lineage>
        <taxon>Bacteria</taxon>
        <taxon>Pseudomonadati</taxon>
        <taxon>Pseudomonadota</taxon>
        <taxon>Betaproteobacteria</taxon>
        <taxon>Burkholderiales</taxon>
        <taxon>Burkholderiaceae</taxon>
        <taxon>Caballeronia</taxon>
    </lineage>
</organism>
<dbReference type="RefSeq" id="WP_156528910.1">
    <property type="nucleotide sequence ID" value="NZ_FCOK02000028.1"/>
</dbReference>
<evidence type="ECO:0000256" key="6">
    <source>
        <dbReference type="ARBA" id="ARBA00023288"/>
    </source>
</evidence>
<feature type="chain" id="PRO_5008501771" description="Peptidoglycan-associated lipoprotein" evidence="10">
    <location>
        <begin position="18"/>
        <end position="167"/>
    </location>
</feature>
<dbReference type="InterPro" id="IPR006664">
    <property type="entry name" value="OMP_bac"/>
</dbReference>
<evidence type="ECO:0000256" key="10">
    <source>
        <dbReference type="SAM" id="SignalP"/>
    </source>
</evidence>
<gene>
    <name evidence="8" type="primary">pal</name>
    <name evidence="12" type="ORF">AWB69_04168</name>
</gene>
<sequence>MTKIGFCAAMLMASVLAGCHSGAKLNQQGGTSQGSSANSPPANVAPLSVDELNDPNGPLAKRSVYFDFDSYTVKSDYQPLLEAHAKYLMAHPDRHVLIQGNTDERGTSEYNLALGERRSEAVLHDLETLGVPDSQLEAVSFGKEKPVALGHDEASWAQNRRADMIYR</sequence>
<accession>A0A158HAI6</accession>
<evidence type="ECO:0000256" key="8">
    <source>
        <dbReference type="HAMAP-Rule" id="MF_02204"/>
    </source>
</evidence>
<dbReference type="Proteomes" id="UP000054683">
    <property type="component" value="Unassembled WGS sequence"/>
</dbReference>
<evidence type="ECO:0000313" key="13">
    <source>
        <dbReference type="Proteomes" id="UP000054683"/>
    </source>
</evidence>
<evidence type="ECO:0000256" key="1">
    <source>
        <dbReference type="ARBA" id="ARBA00022618"/>
    </source>
</evidence>
<evidence type="ECO:0000313" key="12">
    <source>
        <dbReference type="EMBL" id="SAL41345.1"/>
    </source>
</evidence>
<comment type="subcellular location">
    <subcellularLocation>
        <location evidence="8">Cell outer membrane</location>
        <topology evidence="8">Lipid-anchor</topology>
    </subcellularLocation>
</comment>
<feature type="domain" description="OmpA-like" evidence="11">
    <location>
        <begin position="53"/>
        <end position="167"/>
    </location>
</feature>
<keyword evidence="3 8" id="KW-0472">Membrane</keyword>
<dbReference type="InterPro" id="IPR039001">
    <property type="entry name" value="Pal"/>
</dbReference>
<dbReference type="GO" id="GO:0051301">
    <property type="term" value="P:cell division"/>
    <property type="evidence" value="ECO:0007669"/>
    <property type="project" value="UniProtKB-UniRule"/>
</dbReference>
<dbReference type="GO" id="GO:0009279">
    <property type="term" value="C:cell outer membrane"/>
    <property type="evidence" value="ECO:0007669"/>
    <property type="project" value="UniProtKB-SubCell"/>
</dbReference>
<dbReference type="InterPro" id="IPR036737">
    <property type="entry name" value="OmpA-like_sf"/>
</dbReference>
<dbReference type="HAMAP" id="MF_02204">
    <property type="entry name" value="Pal"/>
    <property type="match status" value="1"/>
</dbReference>
<dbReference type="InterPro" id="IPR006665">
    <property type="entry name" value="OmpA-like"/>
</dbReference>
<dbReference type="Gene3D" id="3.30.1330.60">
    <property type="entry name" value="OmpA-like domain"/>
    <property type="match status" value="1"/>
</dbReference>
<evidence type="ECO:0000256" key="4">
    <source>
        <dbReference type="ARBA" id="ARBA00023139"/>
    </source>
</evidence>